<feature type="domain" description="Rhodanese" evidence="2">
    <location>
        <begin position="266"/>
        <end position="357"/>
    </location>
</feature>
<dbReference type="CDD" id="cd00158">
    <property type="entry name" value="RHOD"/>
    <property type="match status" value="2"/>
</dbReference>
<dbReference type="PANTHER" id="PTHR43084:SF1">
    <property type="entry name" value="PERSULFIDE DIOXYGENASE ETHE1, MITOCHONDRIAL"/>
    <property type="match status" value="1"/>
</dbReference>
<dbReference type="SUPFAM" id="SSF52821">
    <property type="entry name" value="Rhodanese/Cell cycle control phosphatase"/>
    <property type="match status" value="2"/>
</dbReference>
<comment type="caution">
    <text evidence="3">The sequence shown here is derived from an EMBL/GenBank/DDBJ whole genome shotgun (WGS) entry which is preliminary data.</text>
</comment>
<dbReference type="GO" id="GO:0004792">
    <property type="term" value="F:thiosulfate-cyanide sulfurtransferase activity"/>
    <property type="evidence" value="ECO:0007669"/>
    <property type="project" value="InterPro"/>
</dbReference>
<keyword evidence="1" id="KW-0479">Metal-binding</keyword>
<dbReference type="EMBL" id="VTOW01000008">
    <property type="protein sequence ID" value="NKE73564.1"/>
    <property type="molecule type" value="Genomic_DNA"/>
</dbReference>
<evidence type="ECO:0000313" key="4">
    <source>
        <dbReference type="Proteomes" id="UP000534783"/>
    </source>
</evidence>
<dbReference type="SUPFAM" id="SSF56281">
    <property type="entry name" value="Metallo-hydrolase/oxidoreductase"/>
    <property type="match status" value="1"/>
</dbReference>
<dbReference type="GO" id="GO:0046872">
    <property type="term" value="F:metal ion binding"/>
    <property type="evidence" value="ECO:0007669"/>
    <property type="project" value="UniProtKB-KW"/>
</dbReference>
<dbReference type="Gene3D" id="3.60.15.10">
    <property type="entry name" value="Ribonuclease Z/Hydroxyacylglutathione hydrolase-like"/>
    <property type="match status" value="1"/>
</dbReference>
<dbReference type="RefSeq" id="WP_168063525.1">
    <property type="nucleotide sequence ID" value="NZ_VTOW01000008.1"/>
</dbReference>
<dbReference type="InterPro" id="IPR036873">
    <property type="entry name" value="Rhodanese-like_dom_sf"/>
</dbReference>
<reference evidence="3 4" key="1">
    <citation type="journal article" date="2020" name="Nature">
        <title>Bacterial chemolithoautotrophy via manganese oxidation.</title>
        <authorList>
            <person name="Yu H."/>
            <person name="Leadbetter J.R."/>
        </authorList>
    </citation>
    <scope>NUCLEOTIDE SEQUENCE [LARGE SCALE GENOMIC DNA]</scope>
    <source>
        <strain evidence="3 4">Mn-1</strain>
    </source>
</reference>
<dbReference type="Pfam" id="PF00753">
    <property type="entry name" value="Lactamase_B"/>
    <property type="match status" value="1"/>
</dbReference>
<dbReference type="InterPro" id="IPR001307">
    <property type="entry name" value="Thiosulphate_STrfase_CS"/>
</dbReference>
<feature type="domain" description="Rhodanese" evidence="2">
    <location>
        <begin position="377"/>
        <end position="460"/>
    </location>
</feature>
<dbReference type="FunFam" id="3.40.250.10:FF:000049">
    <property type="entry name" value="Phage shock protein E"/>
    <property type="match status" value="1"/>
</dbReference>
<dbReference type="InterPro" id="IPR036866">
    <property type="entry name" value="RibonucZ/Hydroxyglut_hydro"/>
</dbReference>
<name>A0A7X6DUT2_9BACT</name>
<keyword evidence="4" id="KW-1185">Reference proteome</keyword>
<dbReference type="GO" id="GO:0070813">
    <property type="term" value="P:hydrogen sulfide metabolic process"/>
    <property type="evidence" value="ECO:0007669"/>
    <property type="project" value="TreeGrafter"/>
</dbReference>
<dbReference type="PANTHER" id="PTHR43084">
    <property type="entry name" value="PERSULFIDE DIOXYGENASE ETHE1"/>
    <property type="match status" value="1"/>
</dbReference>
<evidence type="ECO:0000259" key="2">
    <source>
        <dbReference type="PROSITE" id="PS50206"/>
    </source>
</evidence>
<dbReference type="CDD" id="cd07724">
    <property type="entry name" value="POD-like_MBL-fold"/>
    <property type="match status" value="1"/>
</dbReference>
<dbReference type="GO" id="GO:0016787">
    <property type="term" value="F:hydrolase activity"/>
    <property type="evidence" value="ECO:0007669"/>
    <property type="project" value="UniProtKB-KW"/>
</dbReference>
<dbReference type="AlphaFoldDB" id="A0A7X6DUT2"/>
<organism evidence="3 4">
    <name type="scientific">Candidatus Manganitrophus noduliformans</name>
    <dbReference type="NCBI Taxonomy" id="2606439"/>
    <lineage>
        <taxon>Bacteria</taxon>
        <taxon>Pseudomonadati</taxon>
        <taxon>Nitrospirota</taxon>
        <taxon>Nitrospiria</taxon>
        <taxon>Candidatus Troglogloeales</taxon>
        <taxon>Candidatus Manganitrophaceae</taxon>
        <taxon>Candidatus Manganitrophus</taxon>
    </lineage>
</organism>
<evidence type="ECO:0000313" key="3">
    <source>
        <dbReference type="EMBL" id="NKE73564.1"/>
    </source>
</evidence>
<dbReference type="InterPro" id="IPR001763">
    <property type="entry name" value="Rhodanese-like_dom"/>
</dbReference>
<dbReference type="InterPro" id="IPR044528">
    <property type="entry name" value="POD-like_MBL-fold"/>
</dbReference>
<gene>
    <name evidence="3" type="ORF">MNODULE_22650</name>
</gene>
<dbReference type="GO" id="GO:0050313">
    <property type="term" value="F:sulfur dioxygenase activity"/>
    <property type="evidence" value="ECO:0007669"/>
    <property type="project" value="InterPro"/>
</dbReference>
<accession>A0A7X6DUT2</accession>
<dbReference type="Pfam" id="PF00581">
    <property type="entry name" value="Rhodanese"/>
    <property type="match status" value="2"/>
</dbReference>
<dbReference type="InterPro" id="IPR001279">
    <property type="entry name" value="Metallo-B-lactamas"/>
</dbReference>
<proteinExistence type="predicted"/>
<protein>
    <submittedName>
        <fullName evidence="3">MBL fold metallo-hydrolase</fullName>
    </submittedName>
</protein>
<dbReference type="PROSITE" id="PS50206">
    <property type="entry name" value="RHODANESE_3"/>
    <property type="match status" value="2"/>
</dbReference>
<dbReference type="PROSITE" id="PS00380">
    <property type="entry name" value="RHODANESE_1"/>
    <property type="match status" value="1"/>
</dbReference>
<dbReference type="Gene3D" id="3.40.250.10">
    <property type="entry name" value="Rhodanese-like domain"/>
    <property type="match status" value="2"/>
</dbReference>
<dbReference type="Proteomes" id="UP000534783">
    <property type="component" value="Unassembled WGS sequence"/>
</dbReference>
<dbReference type="SMART" id="SM00450">
    <property type="entry name" value="RHOD"/>
    <property type="match status" value="2"/>
</dbReference>
<sequence length="460" mass="51062">MLMEQLFVEGIGHYSYLLGSDETDEAIVIDPDRDVDRYLEIARRNQLRIAHIFETHLHNDYVSGARALAERTGARVYAPAGARLGFDHLPLKDRDSIDVGELRFIALETPGHTPEHVAYLLADRSRSDAPMTLFSGGDLLVGAVGRPDLLGPDLAKTLAPQLYRSLKEKILKEEDYLEVFPTHGAGSFCGRNISSKRCTTLGFERRFNAALQQPTEAAFVDYVLKGNPGIPDYFRRLRETNRAGEEEIPLSAIGRPLTVDEAASSIDRGAAMIDARSYSAFGGGHLPGAVNIGLSDNFVTWLGWLIPHDRPILFVLEKDSDYPEVVRRLYRIGHERIEGYLQGGMKSWQDAGRPISAIPQLSIETLKEKWEKREIETLIDVRLEQEWEAGHIEGAVHLFLGDLEKRIKELPPSKSTAVICGSGYRSSIAASFLKRNGFATVYNIAGGMTAWKKAGYPTAA</sequence>
<evidence type="ECO:0000256" key="1">
    <source>
        <dbReference type="ARBA" id="ARBA00022723"/>
    </source>
</evidence>
<dbReference type="FunFam" id="3.60.15.10:FF:000030">
    <property type="entry name" value="Metallo-beta-lactamase family protein"/>
    <property type="match status" value="1"/>
</dbReference>
<dbReference type="SMART" id="SM00849">
    <property type="entry name" value="Lactamase_B"/>
    <property type="match status" value="1"/>
</dbReference>
<dbReference type="GO" id="GO:0006749">
    <property type="term" value="P:glutathione metabolic process"/>
    <property type="evidence" value="ECO:0007669"/>
    <property type="project" value="InterPro"/>
</dbReference>
<dbReference type="InterPro" id="IPR051682">
    <property type="entry name" value="Mito_Persulfide_Diox"/>
</dbReference>
<keyword evidence="3" id="KW-0378">Hydrolase</keyword>